<dbReference type="Proteomes" id="UP001642483">
    <property type="component" value="Unassembled WGS sequence"/>
</dbReference>
<keyword evidence="2" id="KW-1185">Reference proteome</keyword>
<name>A0ABP0G3R7_CLALP</name>
<protein>
    <submittedName>
        <fullName evidence="1">Uncharacterized protein</fullName>
    </submittedName>
</protein>
<organism evidence="1 2">
    <name type="scientific">Clavelina lepadiformis</name>
    <name type="common">Light-bulb sea squirt</name>
    <name type="synonym">Ascidia lepadiformis</name>
    <dbReference type="NCBI Taxonomy" id="159417"/>
    <lineage>
        <taxon>Eukaryota</taxon>
        <taxon>Metazoa</taxon>
        <taxon>Chordata</taxon>
        <taxon>Tunicata</taxon>
        <taxon>Ascidiacea</taxon>
        <taxon>Aplousobranchia</taxon>
        <taxon>Clavelinidae</taxon>
        <taxon>Clavelina</taxon>
    </lineage>
</organism>
<accession>A0ABP0G3R7</accession>
<sequence>MQDIKLSFCDPSDLELSTNMTTRAERKSKGVYGKWDEEAMRHAIGAVRDGTMGIKKQPNSFMSPKRLF</sequence>
<reference evidence="1 2" key="1">
    <citation type="submission" date="2024-02" db="EMBL/GenBank/DDBJ databases">
        <authorList>
            <person name="Daric V."/>
            <person name="Darras S."/>
        </authorList>
    </citation>
    <scope>NUCLEOTIDE SEQUENCE [LARGE SCALE GENOMIC DNA]</scope>
</reference>
<proteinExistence type="predicted"/>
<dbReference type="EMBL" id="CAWYQH010000099">
    <property type="protein sequence ID" value="CAK8685289.1"/>
    <property type="molecule type" value="Genomic_DNA"/>
</dbReference>
<evidence type="ECO:0000313" key="1">
    <source>
        <dbReference type="EMBL" id="CAK8685289.1"/>
    </source>
</evidence>
<gene>
    <name evidence="1" type="ORF">CVLEPA_LOCUS16426</name>
</gene>
<evidence type="ECO:0000313" key="2">
    <source>
        <dbReference type="Proteomes" id="UP001642483"/>
    </source>
</evidence>
<comment type="caution">
    <text evidence="1">The sequence shown here is derived from an EMBL/GenBank/DDBJ whole genome shotgun (WGS) entry which is preliminary data.</text>
</comment>